<keyword evidence="2" id="KW-1185">Reference proteome</keyword>
<accession>A0ABQ9UJT5</accession>
<evidence type="ECO:0000313" key="1">
    <source>
        <dbReference type="EMBL" id="KAK2097331.1"/>
    </source>
</evidence>
<protein>
    <submittedName>
        <fullName evidence="1">Uncharacterized protein</fullName>
    </submittedName>
</protein>
<gene>
    <name evidence="1" type="ORF">P7K49_022782</name>
</gene>
<reference evidence="1 2" key="1">
    <citation type="submission" date="2023-05" db="EMBL/GenBank/DDBJ databases">
        <title>B98-5 Cell Line De Novo Hybrid Assembly: An Optical Mapping Approach.</title>
        <authorList>
            <person name="Kananen K."/>
            <person name="Auerbach J.A."/>
            <person name="Kautto E."/>
            <person name="Blachly J.S."/>
        </authorList>
    </citation>
    <scope>NUCLEOTIDE SEQUENCE [LARGE SCALE GENOMIC DNA]</scope>
    <source>
        <strain evidence="1">B95-8</strain>
        <tissue evidence="1">Cell line</tissue>
    </source>
</reference>
<proteinExistence type="predicted"/>
<dbReference type="EMBL" id="JASSZA010000011">
    <property type="protein sequence ID" value="KAK2097331.1"/>
    <property type="molecule type" value="Genomic_DNA"/>
</dbReference>
<dbReference type="Proteomes" id="UP001266305">
    <property type="component" value="Unassembled WGS sequence"/>
</dbReference>
<comment type="caution">
    <text evidence="1">The sequence shown here is derived from an EMBL/GenBank/DDBJ whole genome shotgun (WGS) entry which is preliminary data.</text>
</comment>
<evidence type="ECO:0000313" key="2">
    <source>
        <dbReference type="Proteomes" id="UP001266305"/>
    </source>
</evidence>
<sequence length="53" mass="6035">MGDNSSSSVYYKVLIIQPEETDGEKREPINTARHLFLDGTYEQCSASPSRWNL</sequence>
<organism evidence="1 2">
    <name type="scientific">Saguinus oedipus</name>
    <name type="common">Cotton-top tamarin</name>
    <name type="synonym">Oedipomidas oedipus</name>
    <dbReference type="NCBI Taxonomy" id="9490"/>
    <lineage>
        <taxon>Eukaryota</taxon>
        <taxon>Metazoa</taxon>
        <taxon>Chordata</taxon>
        <taxon>Craniata</taxon>
        <taxon>Vertebrata</taxon>
        <taxon>Euteleostomi</taxon>
        <taxon>Mammalia</taxon>
        <taxon>Eutheria</taxon>
        <taxon>Euarchontoglires</taxon>
        <taxon>Primates</taxon>
        <taxon>Haplorrhini</taxon>
        <taxon>Platyrrhini</taxon>
        <taxon>Cebidae</taxon>
        <taxon>Callitrichinae</taxon>
        <taxon>Saguinus</taxon>
    </lineage>
</organism>
<name>A0ABQ9UJT5_SAGOE</name>